<name>A0A2A9F993_9PSEU</name>
<dbReference type="AlphaFoldDB" id="A0A2A9F993"/>
<proteinExistence type="predicted"/>
<accession>A0A2A9F993</accession>
<keyword evidence="2" id="KW-1185">Reference proteome</keyword>
<organism evidence="1 2">
    <name type="scientific">Amycolatopsis sulphurea</name>
    <dbReference type="NCBI Taxonomy" id="76022"/>
    <lineage>
        <taxon>Bacteria</taxon>
        <taxon>Bacillati</taxon>
        <taxon>Actinomycetota</taxon>
        <taxon>Actinomycetes</taxon>
        <taxon>Pseudonocardiales</taxon>
        <taxon>Pseudonocardiaceae</taxon>
        <taxon>Amycolatopsis</taxon>
    </lineage>
</organism>
<reference evidence="1 2" key="1">
    <citation type="submission" date="2017-10" db="EMBL/GenBank/DDBJ databases">
        <title>Sequencing the genomes of 1000 actinobacteria strains.</title>
        <authorList>
            <person name="Klenk H.-P."/>
        </authorList>
    </citation>
    <scope>NUCLEOTIDE SEQUENCE [LARGE SCALE GENOMIC DNA]</scope>
    <source>
        <strain evidence="1 2">DSM 46092</strain>
    </source>
</reference>
<comment type="caution">
    <text evidence="1">The sequence shown here is derived from an EMBL/GenBank/DDBJ whole genome shotgun (WGS) entry which is preliminary data.</text>
</comment>
<evidence type="ECO:0000313" key="2">
    <source>
        <dbReference type="Proteomes" id="UP000243542"/>
    </source>
</evidence>
<dbReference type="Proteomes" id="UP000243542">
    <property type="component" value="Unassembled WGS sequence"/>
</dbReference>
<sequence length="91" mass="10675">MTVGFGERQRRFRAPGTTDLALRVHTDRMDGRRQTAHLYLKRELADPAAWWLIPWCSVNTIYPQRHERRDLDLTGLADAKWCPDCTQRVLP</sequence>
<gene>
    <name evidence="1" type="ORF">ATK36_2990</name>
</gene>
<evidence type="ECO:0000313" key="1">
    <source>
        <dbReference type="EMBL" id="PFG47924.1"/>
    </source>
</evidence>
<dbReference type="EMBL" id="PDJK01000002">
    <property type="protein sequence ID" value="PFG47924.1"/>
    <property type="molecule type" value="Genomic_DNA"/>
</dbReference>
<protein>
    <submittedName>
        <fullName evidence="1">Uncharacterized protein</fullName>
    </submittedName>
</protein>